<dbReference type="GO" id="GO:0008131">
    <property type="term" value="F:primary methylamine oxidase activity"/>
    <property type="evidence" value="ECO:0007669"/>
    <property type="project" value="InterPro"/>
</dbReference>
<dbReference type="InterPro" id="IPR037045">
    <property type="entry name" value="S8pro/Inhibitor_I9_sf"/>
</dbReference>
<dbReference type="GO" id="GO:0006412">
    <property type="term" value="P:translation"/>
    <property type="evidence" value="ECO:0007669"/>
    <property type="project" value="InterPro"/>
</dbReference>
<dbReference type="HAMAP" id="MF_00508">
    <property type="entry name" value="Ribosomal_uS10"/>
    <property type="match status" value="1"/>
</dbReference>
<dbReference type="InterPro" id="IPR023828">
    <property type="entry name" value="Peptidase_S8_Ser-AS"/>
</dbReference>
<feature type="active site" description="Charge relay system" evidence="9 10">
    <location>
        <position position="318"/>
    </location>
</feature>
<evidence type="ECO:0000256" key="9">
    <source>
        <dbReference type="PIRSR" id="PIRSR615500-1"/>
    </source>
</evidence>
<reference evidence="13 14" key="1">
    <citation type="submission" date="2023-10" db="EMBL/GenBank/DDBJ databases">
        <title>Chromosome-scale genome assembly provides insights into flower coloration mechanisms of Canna indica.</title>
        <authorList>
            <person name="Li C."/>
        </authorList>
    </citation>
    <scope>NUCLEOTIDE SEQUENCE [LARGE SCALE GENOMIC DNA]</scope>
    <source>
        <tissue evidence="13">Flower</tissue>
    </source>
</reference>
<accession>A0AAQ3JSR1</accession>
<comment type="similarity">
    <text evidence="2 10">Belongs to the peptidase S8 family.</text>
</comment>
<dbReference type="Gene3D" id="3.50.30.30">
    <property type="match status" value="1"/>
</dbReference>
<feature type="domain" description="Small ribosomal subunit protein uS10" evidence="12">
    <location>
        <begin position="26"/>
        <end position="120"/>
    </location>
</feature>
<dbReference type="Pfam" id="PF05922">
    <property type="entry name" value="Inhibitor_I9"/>
    <property type="match status" value="1"/>
</dbReference>
<dbReference type="GO" id="GO:0009308">
    <property type="term" value="P:amine metabolic process"/>
    <property type="evidence" value="ECO:0007669"/>
    <property type="project" value="InterPro"/>
</dbReference>
<dbReference type="NCBIfam" id="TIGR01046">
    <property type="entry name" value="uS10_euk_arch"/>
    <property type="match status" value="1"/>
</dbReference>
<dbReference type="InterPro" id="IPR000209">
    <property type="entry name" value="Peptidase_S8/S53_dom"/>
</dbReference>
<dbReference type="InterPro" id="IPR005729">
    <property type="entry name" value="Ribosomal_uS10_euk/arc"/>
</dbReference>
<dbReference type="FunFam" id="3.30.70.600:FF:000002">
    <property type="entry name" value="40S ribosomal protein S20"/>
    <property type="match status" value="1"/>
</dbReference>
<dbReference type="Pfam" id="PF01179">
    <property type="entry name" value="Cu_amine_oxid"/>
    <property type="match status" value="1"/>
</dbReference>
<protein>
    <submittedName>
        <fullName evidence="13">Subtilisin-like protease SBT3.5</fullName>
    </submittedName>
</protein>
<comment type="similarity">
    <text evidence="1">Belongs to the universal ribosomal protein uS10 family.</text>
</comment>
<feature type="active site" description="Charge relay system" evidence="9 10">
    <location>
        <position position="627"/>
    </location>
</feature>
<keyword evidence="7" id="KW-0689">Ribosomal protein</keyword>
<dbReference type="InterPro" id="IPR015500">
    <property type="entry name" value="Peptidase_S8_subtilisin-rel"/>
</dbReference>
<dbReference type="Gene3D" id="3.40.50.200">
    <property type="entry name" value="Peptidase S8/S53 domain"/>
    <property type="match status" value="1"/>
</dbReference>
<evidence type="ECO:0000256" key="11">
    <source>
        <dbReference type="SAM" id="MobiDB-lite"/>
    </source>
</evidence>
<dbReference type="Proteomes" id="UP001327560">
    <property type="component" value="Chromosome 1"/>
</dbReference>
<dbReference type="CDD" id="cd04852">
    <property type="entry name" value="Peptidases_S8_3"/>
    <property type="match status" value="1"/>
</dbReference>
<dbReference type="GO" id="GO:0048038">
    <property type="term" value="F:quinone binding"/>
    <property type="evidence" value="ECO:0007669"/>
    <property type="project" value="InterPro"/>
</dbReference>
<proteinExistence type="inferred from homology"/>
<dbReference type="Pfam" id="PF00338">
    <property type="entry name" value="Ribosomal_S10"/>
    <property type="match status" value="1"/>
</dbReference>
<keyword evidence="5 10" id="KW-0378">Hydrolase</keyword>
<evidence type="ECO:0000256" key="10">
    <source>
        <dbReference type="PROSITE-ProRule" id="PRU01240"/>
    </source>
</evidence>
<dbReference type="PANTHER" id="PTHR10795">
    <property type="entry name" value="PROPROTEIN CONVERTASE SUBTILISIN/KEXIN"/>
    <property type="match status" value="1"/>
</dbReference>
<organism evidence="13 14">
    <name type="scientific">Canna indica</name>
    <name type="common">Indian-shot</name>
    <dbReference type="NCBI Taxonomy" id="4628"/>
    <lineage>
        <taxon>Eukaryota</taxon>
        <taxon>Viridiplantae</taxon>
        <taxon>Streptophyta</taxon>
        <taxon>Embryophyta</taxon>
        <taxon>Tracheophyta</taxon>
        <taxon>Spermatophyta</taxon>
        <taxon>Magnoliopsida</taxon>
        <taxon>Liliopsida</taxon>
        <taxon>Zingiberales</taxon>
        <taxon>Cannaceae</taxon>
        <taxon>Canna</taxon>
    </lineage>
</organism>
<dbReference type="GO" id="GO:0005507">
    <property type="term" value="F:copper ion binding"/>
    <property type="evidence" value="ECO:0007669"/>
    <property type="project" value="InterPro"/>
</dbReference>
<dbReference type="Pfam" id="PF00082">
    <property type="entry name" value="Peptidase_S8"/>
    <property type="match status" value="1"/>
</dbReference>
<feature type="compositionally biased region" description="Basic and acidic residues" evidence="11">
    <location>
        <begin position="946"/>
        <end position="956"/>
    </location>
</feature>
<keyword evidence="14" id="KW-1185">Reference proteome</keyword>
<dbReference type="GO" id="GO:0006508">
    <property type="term" value="P:proteolysis"/>
    <property type="evidence" value="ECO:0007669"/>
    <property type="project" value="UniProtKB-KW"/>
</dbReference>
<dbReference type="CDD" id="cd02120">
    <property type="entry name" value="PA_subtilisin_like"/>
    <property type="match status" value="1"/>
</dbReference>
<keyword evidence="8" id="KW-0687">Ribonucleoprotein</keyword>
<dbReference type="Gene3D" id="3.30.70.600">
    <property type="entry name" value="Ribosomal protein S10 domain"/>
    <property type="match status" value="1"/>
</dbReference>
<evidence type="ECO:0000256" key="3">
    <source>
        <dbReference type="ARBA" id="ARBA00022670"/>
    </source>
</evidence>
<dbReference type="FunFam" id="3.40.50.200:FF:000006">
    <property type="entry name" value="Subtilisin-like protease SBT1.5"/>
    <property type="match status" value="1"/>
</dbReference>
<keyword evidence="3 10" id="KW-0645">Protease</keyword>
<evidence type="ECO:0000256" key="6">
    <source>
        <dbReference type="ARBA" id="ARBA00022825"/>
    </source>
</evidence>
<dbReference type="AlphaFoldDB" id="A0AAQ3JSR1"/>
<evidence type="ECO:0000256" key="8">
    <source>
        <dbReference type="ARBA" id="ARBA00023274"/>
    </source>
</evidence>
<evidence type="ECO:0000313" key="14">
    <source>
        <dbReference type="Proteomes" id="UP001327560"/>
    </source>
</evidence>
<evidence type="ECO:0000256" key="4">
    <source>
        <dbReference type="ARBA" id="ARBA00022729"/>
    </source>
</evidence>
<dbReference type="Gene3D" id="2.70.98.20">
    <property type="entry name" value="Copper amine oxidase, catalytic domain"/>
    <property type="match status" value="1"/>
</dbReference>
<feature type="active site" description="Charge relay system" evidence="9 10">
    <location>
        <position position="235"/>
    </location>
</feature>
<dbReference type="InterPro" id="IPR034197">
    <property type="entry name" value="Peptidases_S8_3"/>
</dbReference>
<dbReference type="PRINTS" id="PR00723">
    <property type="entry name" value="SUBTILISIN"/>
</dbReference>
<dbReference type="FunFam" id="2.60.40.2310:FF:000001">
    <property type="entry name" value="Subtilisin-like protease SBT1.5"/>
    <property type="match status" value="1"/>
</dbReference>
<dbReference type="InterPro" id="IPR001848">
    <property type="entry name" value="Ribosomal_uS10"/>
</dbReference>
<dbReference type="GO" id="GO:0004252">
    <property type="term" value="F:serine-type endopeptidase activity"/>
    <property type="evidence" value="ECO:0007669"/>
    <property type="project" value="UniProtKB-UniRule"/>
</dbReference>
<gene>
    <name evidence="13" type="ORF">Cni_G04029</name>
</gene>
<dbReference type="GO" id="GO:0003735">
    <property type="term" value="F:structural constituent of ribosome"/>
    <property type="evidence" value="ECO:0007669"/>
    <property type="project" value="InterPro"/>
</dbReference>
<dbReference type="InterPro" id="IPR036838">
    <property type="entry name" value="Ribosomal_uS10_dom_sf"/>
</dbReference>
<dbReference type="SUPFAM" id="SSF52743">
    <property type="entry name" value="Subtilisin-like"/>
    <property type="match status" value="1"/>
</dbReference>
<dbReference type="GO" id="GO:0015935">
    <property type="term" value="C:small ribosomal subunit"/>
    <property type="evidence" value="ECO:0007669"/>
    <property type="project" value="InterPro"/>
</dbReference>
<dbReference type="InterPro" id="IPR036460">
    <property type="entry name" value="Cu_amine_oxidase_C_sf"/>
</dbReference>
<dbReference type="EMBL" id="CP136890">
    <property type="protein sequence ID" value="WOK95322.1"/>
    <property type="molecule type" value="Genomic_DNA"/>
</dbReference>
<dbReference type="InterPro" id="IPR015798">
    <property type="entry name" value="Cu_amine_oxidase_C"/>
</dbReference>
<dbReference type="PROSITE" id="PS51892">
    <property type="entry name" value="SUBTILASE"/>
    <property type="match status" value="1"/>
</dbReference>
<dbReference type="SMART" id="SM01403">
    <property type="entry name" value="Ribosomal_S10"/>
    <property type="match status" value="1"/>
</dbReference>
<name>A0AAQ3JSR1_9LILI</name>
<dbReference type="FunFam" id="3.30.70.80:FF:000002">
    <property type="entry name" value="Subtilisin-like protease SBT5.3"/>
    <property type="match status" value="1"/>
</dbReference>
<dbReference type="Gene3D" id="2.60.40.2310">
    <property type="match status" value="1"/>
</dbReference>
<feature type="region of interest" description="Disordered" evidence="11">
    <location>
        <begin position="935"/>
        <end position="964"/>
    </location>
</feature>
<keyword evidence="4" id="KW-0732">Signal</keyword>
<sequence>MAAAYGAMKPTKLGLEEPQEQLHRIRITLTSKNVKNLEKVCADLVRGAKDKKLTVKGPVRMPTKVLHITTRKSPCGEGTNTWDRFELRVHKRVIDLVSSSEVVKQITSITIEPGVEVELYIVYLGERQHEDPNLVTASHHNMLSYLLGSKEEALSSIVYSYRHCFSGFAAMLTDFQAQQIAELPEVISIKPSGSVPLHTTRSWDYLGLGFEQQQQRSRLLERAKYGEDVIIGVVDTGKHSILHEHIYSYSIWPESRSFDDTGYGPIPSRWKGKCEVGQNFTADNCNRKIIGARWYTGGLNTSELIQEDYLSPRDIHGHGTHTASTAAGSFVANASFHGLGVGTARGGAPRARLSIYKACWTKQGNCDDAALLKAIDDAVKDGVDILSLSIAGRLNPHFASIHAVAKGITVIFSGGNDGPIPQTMSNDLPWVITVAASTMDRSFPTVLTLGDNETVVVYEFFLNNHSLCSTDAINSTDVAGKIVACSDSVQSAAFGKIPSSATQANGALGMVVSSLVQANAKGVISTGTSLGLLVTQGLEGFVHVLVDNDVLLQIINYTDSTSTSPVVKASPASTVVGSQVMAPTVAAFSSRGPSLLYPDLIKPDITAPGVNVLAATGDSYAFDSGTSMACPHVSGVVALLKAVHPHWSPAAIKSALVTTAHTMDAYGFPIEADGIPRKLADPFDFGGGHIDPNKAVDPGLIYDVDPKDYLKFYQCTNDASSCNLVDNRLYQLNLPSIAISDLNTPVTVWRTVTNVGDANSIYKAVVEAPSGVNITVQPSVLEFNASIKMQTFALTFTPVRRVQGDFRFGSLTWYDGGNKHSVRIPIAVRNYSSPPSEALLLLLAWRPGNPLPPHAALFVAYSPNRTHVLRVDIASRTVLRHVVRDRSSGCPTVTSGDFQRATSAAIDHPDLIPPRPASPRPRSLCRRDRVIRISDRGSRNPVPRNGDTDYRYETQRKRPATHASTVNPMSMEQAAGRSMRVGGGGHTLRWAGWEVNIRPDARAGMVVSRARFRDPEGGGDGYGWRDVLYKGMVSELFVPYMNPSEAWYFKTYMDAGEYGMGTNAFPLVGTMAARGTPCTWTACSPDRTARLRAPGRVVHLRAVRW</sequence>
<dbReference type="Pfam" id="PF17766">
    <property type="entry name" value="fn3_6"/>
    <property type="match status" value="1"/>
</dbReference>
<dbReference type="InterPro" id="IPR010259">
    <property type="entry name" value="S8pro/Inhibitor_I9"/>
</dbReference>
<dbReference type="Gene3D" id="3.30.70.80">
    <property type="entry name" value="Peptidase S8 propeptide/proteinase inhibitor I9"/>
    <property type="match status" value="1"/>
</dbReference>
<dbReference type="InterPro" id="IPR041469">
    <property type="entry name" value="Subtilisin-like_FN3"/>
</dbReference>
<dbReference type="InterPro" id="IPR036852">
    <property type="entry name" value="Peptidase_S8/S53_dom_sf"/>
</dbReference>
<evidence type="ECO:0000256" key="2">
    <source>
        <dbReference type="ARBA" id="ARBA00011073"/>
    </source>
</evidence>
<evidence type="ECO:0000256" key="7">
    <source>
        <dbReference type="ARBA" id="ARBA00022980"/>
    </source>
</evidence>
<evidence type="ECO:0000313" key="13">
    <source>
        <dbReference type="EMBL" id="WOK95322.1"/>
    </source>
</evidence>
<dbReference type="SUPFAM" id="SSF49998">
    <property type="entry name" value="Amine oxidase catalytic domain"/>
    <property type="match status" value="1"/>
</dbReference>
<evidence type="ECO:0000256" key="1">
    <source>
        <dbReference type="ARBA" id="ARBA00007102"/>
    </source>
</evidence>
<dbReference type="InterPro" id="IPR027486">
    <property type="entry name" value="Ribosomal_uS10_dom"/>
</dbReference>
<keyword evidence="6 10" id="KW-0720">Serine protease</keyword>
<dbReference type="InterPro" id="IPR045051">
    <property type="entry name" value="SBT"/>
</dbReference>
<dbReference type="PROSITE" id="PS00138">
    <property type="entry name" value="SUBTILASE_SER"/>
    <property type="match status" value="1"/>
</dbReference>
<evidence type="ECO:0000259" key="12">
    <source>
        <dbReference type="SMART" id="SM01403"/>
    </source>
</evidence>
<dbReference type="SUPFAM" id="SSF54999">
    <property type="entry name" value="Ribosomal protein S10"/>
    <property type="match status" value="1"/>
</dbReference>
<evidence type="ECO:0000256" key="5">
    <source>
        <dbReference type="ARBA" id="ARBA00022801"/>
    </source>
</evidence>